<evidence type="ECO:0000259" key="1">
    <source>
        <dbReference type="Pfam" id="PF11883"/>
    </source>
</evidence>
<gene>
    <name evidence="2" type="ORF">DH2020_011368</name>
</gene>
<accession>A0ABR0XD63</accession>
<dbReference type="EMBL" id="JABTTQ020000005">
    <property type="protein sequence ID" value="KAK6157120.1"/>
    <property type="molecule type" value="Genomic_DNA"/>
</dbReference>
<protein>
    <recommendedName>
        <fullName evidence="1">S-locus receptor kinase C-terminal domain-containing protein</fullName>
    </recommendedName>
</protein>
<proteinExistence type="predicted"/>
<feature type="domain" description="S-locus receptor kinase C-terminal" evidence="1">
    <location>
        <begin position="269"/>
        <end position="317"/>
    </location>
</feature>
<dbReference type="Proteomes" id="UP001318860">
    <property type="component" value="Unassembled WGS sequence"/>
</dbReference>
<evidence type="ECO:0000313" key="3">
    <source>
        <dbReference type="Proteomes" id="UP001318860"/>
    </source>
</evidence>
<dbReference type="PANTHER" id="PTHR27006:SF605">
    <property type="entry name" value="COLD-RESPONSIVE PROTEIN KINASE 1-LIKE"/>
    <property type="match status" value="1"/>
</dbReference>
<keyword evidence="3" id="KW-1185">Reference proteome</keyword>
<sequence length="317" mass="35637">MEQAVDLMLHQLQMYAYELPSKHAGKAAIIVQRISVRSKLQATKPSNCSWALTYNPLHDLSKIPRLSRIKNRPHLIKVLGRLNWTAERGQDEVQKLFTQFRVGMAEQTDPRGAVVRPDSDYVRIQTKQQAIGVHCTFQLYLSLLLPVHRHSTRTYDLTVCGFRVVFPINTNQSKWICKSDVFSFGVLVLEIVSGKRNRGFFSSNHKLNLLGHAWTLCKEENLISLVDPSLGGSFDVSEVLRSIQVGLLCVQKCPDNRPSMSSVVFMLGNDVTLPRAKQPGFFTERDVAAADDDDESLTNTNAANSVNEVTITWPDGR</sequence>
<evidence type="ECO:0000313" key="2">
    <source>
        <dbReference type="EMBL" id="KAK6157120.1"/>
    </source>
</evidence>
<dbReference type="Gene3D" id="1.10.510.10">
    <property type="entry name" value="Transferase(Phosphotransferase) domain 1"/>
    <property type="match status" value="1"/>
</dbReference>
<name>A0ABR0XD63_REHGL</name>
<dbReference type="InterPro" id="IPR011009">
    <property type="entry name" value="Kinase-like_dom_sf"/>
</dbReference>
<reference evidence="2 3" key="1">
    <citation type="journal article" date="2021" name="Comput. Struct. Biotechnol. J.">
        <title>De novo genome assembly of the potent medicinal plant Rehmannia glutinosa using nanopore technology.</title>
        <authorList>
            <person name="Ma L."/>
            <person name="Dong C."/>
            <person name="Song C."/>
            <person name="Wang X."/>
            <person name="Zheng X."/>
            <person name="Niu Y."/>
            <person name="Chen S."/>
            <person name="Feng W."/>
        </authorList>
    </citation>
    <scope>NUCLEOTIDE SEQUENCE [LARGE SCALE GENOMIC DNA]</scope>
    <source>
        <strain evidence="2">DH-2019</strain>
    </source>
</reference>
<comment type="caution">
    <text evidence="2">The sequence shown here is derived from an EMBL/GenBank/DDBJ whole genome shotgun (WGS) entry which is preliminary data.</text>
</comment>
<dbReference type="InterPro" id="IPR021820">
    <property type="entry name" value="S-locus_recpt_kinase_C"/>
</dbReference>
<organism evidence="2 3">
    <name type="scientific">Rehmannia glutinosa</name>
    <name type="common">Chinese foxglove</name>
    <dbReference type="NCBI Taxonomy" id="99300"/>
    <lineage>
        <taxon>Eukaryota</taxon>
        <taxon>Viridiplantae</taxon>
        <taxon>Streptophyta</taxon>
        <taxon>Embryophyta</taxon>
        <taxon>Tracheophyta</taxon>
        <taxon>Spermatophyta</taxon>
        <taxon>Magnoliopsida</taxon>
        <taxon>eudicotyledons</taxon>
        <taxon>Gunneridae</taxon>
        <taxon>Pentapetalae</taxon>
        <taxon>asterids</taxon>
        <taxon>lamiids</taxon>
        <taxon>Lamiales</taxon>
        <taxon>Orobanchaceae</taxon>
        <taxon>Rehmannieae</taxon>
        <taxon>Rehmannia</taxon>
    </lineage>
</organism>
<dbReference type="Pfam" id="PF11883">
    <property type="entry name" value="DUF3403"/>
    <property type="match status" value="1"/>
</dbReference>
<dbReference type="SUPFAM" id="SSF56112">
    <property type="entry name" value="Protein kinase-like (PK-like)"/>
    <property type="match status" value="1"/>
</dbReference>
<dbReference type="PANTHER" id="PTHR27006">
    <property type="entry name" value="PROMASTIGOTE SURFACE ANTIGEN PROTEIN PSA"/>
    <property type="match status" value="1"/>
</dbReference>